<keyword evidence="2" id="KW-0119">Carbohydrate metabolism</keyword>
<comment type="caution">
    <text evidence="7">The sequence shown here is derived from an EMBL/GenBank/DDBJ whole genome shotgun (WGS) entry which is preliminary data.</text>
</comment>
<accession>A0A2T0ZW04</accession>
<sequence>MSVACLDIGTSAVKAALIGPDGVVLATGTAPYPTRRAPGGVVEQSPEDWWNACRTAIAQCGPLAGEARALSVTGQMQDLILLDEGTVVRDALLYSDLRASAEHVELAANMPDWDDCAGTVQDQSNVAAKLLWLTRHEPDHIARTSHIVFGPAGFVLQRCGAGTLCDVTTASPTGLLDLKKRDWNWDLVDACGVQRDVMPALVSDTGVVGALSGAAAAELGLPQGIALVCPPGDAGAATDGLVGDVPGAAYLYLGTTGWLAKISAPSETLAAHPSLHRLALPGWSTLGIAAVLHAGAAADWALRTFLNGRSFGDADALVPVDRASGLLCLPGLAGERSPVRDANARGAFVGAGPDTGAEDFYLATLEGVAFAFRHAADELGVGSGVLPVVGGGARSTAWQQVLADVLERPIAPSPEADAGTHAAARAAYRAMGERVPDPIAVSLDPVSRVNPGPRSARYRRLAPVHRNLYGTLAETFRHLADATSPERKDPGHA</sequence>
<dbReference type="InterPro" id="IPR018484">
    <property type="entry name" value="FGGY_N"/>
</dbReference>
<keyword evidence="8" id="KW-1185">Reference proteome</keyword>
<dbReference type="RefSeq" id="WP_106350119.1">
    <property type="nucleotide sequence ID" value="NZ_PVUE01000016.1"/>
</dbReference>
<keyword evidence="4 7" id="KW-0418">Kinase</keyword>
<evidence type="ECO:0000256" key="1">
    <source>
        <dbReference type="ARBA" id="ARBA00009156"/>
    </source>
</evidence>
<dbReference type="PIRSF" id="PIRSF000538">
    <property type="entry name" value="GlpK"/>
    <property type="match status" value="1"/>
</dbReference>
<dbReference type="Pfam" id="PF00370">
    <property type="entry name" value="FGGY_N"/>
    <property type="match status" value="1"/>
</dbReference>
<name>A0A2T0ZW04_9ACTN</name>
<evidence type="ECO:0000256" key="2">
    <source>
        <dbReference type="ARBA" id="ARBA00022629"/>
    </source>
</evidence>
<keyword evidence="2" id="KW-0859">Xylose metabolism</keyword>
<evidence type="ECO:0000259" key="6">
    <source>
        <dbReference type="Pfam" id="PF02782"/>
    </source>
</evidence>
<dbReference type="SUPFAM" id="SSF53067">
    <property type="entry name" value="Actin-like ATPase domain"/>
    <property type="match status" value="2"/>
</dbReference>
<dbReference type="PANTHER" id="PTHR43095">
    <property type="entry name" value="SUGAR KINASE"/>
    <property type="match status" value="1"/>
</dbReference>
<proteinExistence type="inferred from homology"/>
<dbReference type="PANTHER" id="PTHR43095:SF5">
    <property type="entry name" value="XYLULOSE KINASE"/>
    <property type="match status" value="1"/>
</dbReference>
<dbReference type="InterPro" id="IPR000577">
    <property type="entry name" value="Carb_kinase_FGGY"/>
</dbReference>
<evidence type="ECO:0000256" key="3">
    <source>
        <dbReference type="ARBA" id="ARBA00022679"/>
    </source>
</evidence>
<comment type="similarity">
    <text evidence="1">Belongs to the FGGY kinase family.</text>
</comment>
<keyword evidence="3" id="KW-0808">Transferase</keyword>
<feature type="domain" description="Carbohydrate kinase FGGY C-terminal" evidence="6">
    <location>
        <begin position="309"/>
        <end position="430"/>
    </location>
</feature>
<gene>
    <name evidence="7" type="ORF">CLV47_1164</name>
</gene>
<dbReference type="InterPro" id="IPR018485">
    <property type="entry name" value="FGGY_C"/>
</dbReference>
<feature type="domain" description="Carbohydrate kinase FGGY N-terminal" evidence="5">
    <location>
        <begin position="5"/>
        <end position="237"/>
    </location>
</feature>
<evidence type="ECO:0000313" key="8">
    <source>
        <dbReference type="Proteomes" id="UP000237752"/>
    </source>
</evidence>
<organism evidence="7 8">
    <name type="scientific">Antricoccus suffuscus</name>
    <dbReference type="NCBI Taxonomy" id="1629062"/>
    <lineage>
        <taxon>Bacteria</taxon>
        <taxon>Bacillati</taxon>
        <taxon>Actinomycetota</taxon>
        <taxon>Actinomycetes</taxon>
        <taxon>Geodermatophilales</taxon>
        <taxon>Antricoccaceae</taxon>
        <taxon>Antricoccus</taxon>
    </lineage>
</organism>
<reference evidence="7 8" key="1">
    <citation type="submission" date="2018-03" db="EMBL/GenBank/DDBJ databases">
        <title>Genomic Encyclopedia of Archaeal and Bacterial Type Strains, Phase II (KMG-II): from individual species to whole genera.</title>
        <authorList>
            <person name="Goeker M."/>
        </authorList>
    </citation>
    <scope>NUCLEOTIDE SEQUENCE [LARGE SCALE GENOMIC DNA]</scope>
    <source>
        <strain evidence="7 8">DSM 100065</strain>
    </source>
</reference>
<dbReference type="OrthoDB" id="9782710at2"/>
<protein>
    <submittedName>
        <fullName evidence="7">Xylulokinase</fullName>
    </submittedName>
</protein>
<dbReference type="InterPro" id="IPR050406">
    <property type="entry name" value="FGGY_Carb_Kinase"/>
</dbReference>
<dbReference type="InterPro" id="IPR043129">
    <property type="entry name" value="ATPase_NBD"/>
</dbReference>
<dbReference type="GO" id="GO:0042732">
    <property type="term" value="P:D-xylose metabolic process"/>
    <property type="evidence" value="ECO:0007669"/>
    <property type="project" value="UniProtKB-KW"/>
</dbReference>
<dbReference type="GO" id="GO:0016301">
    <property type="term" value="F:kinase activity"/>
    <property type="evidence" value="ECO:0007669"/>
    <property type="project" value="UniProtKB-KW"/>
</dbReference>
<dbReference type="EMBL" id="PVUE01000016">
    <property type="protein sequence ID" value="PRZ40474.1"/>
    <property type="molecule type" value="Genomic_DNA"/>
</dbReference>
<evidence type="ECO:0000259" key="5">
    <source>
        <dbReference type="Pfam" id="PF00370"/>
    </source>
</evidence>
<evidence type="ECO:0000256" key="4">
    <source>
        <dbReference type="ARBA" id="ARBA00022777"/>
    </source>
</evidence>
<evidence type="ECO:0000313" key="7">
    <source>
        <dbReference type="EMBL" id="PRZ40474.1"/>
    </source>
</evidence>
<dbReference type="Pfam" id="PF02782">
    <property type="entry name" value="FGGY_C"/>
    <property type="match status" value="1"/>
</dbReference>
<dbReference type="Gene3D" id="3.30.420.40">
    <property type="match status" value="2"/>
</dbReference>
<dbReference type="Proteomes" id="UP000237752">
    <property type="component" value="Unassembled WGS sequence"/>
</dbReference>
<dbReference type="AlphaFoldDB" id="A0A2T0ZW04"/>